<dbReference type="Proteomes" id="UP000474967">
    <property type="component" value="Unassembled WGS sequence"/>
</dbReference>
<dbReference type="GO" id="GO:0018578">
    <property type="term" value="F:protocatechuate 3,4-dioxygenase activity"/>
    <property type="evidence" value="ECO:0007669"/>
    <property type="project" value="UniProtKB-EC"/>
</dbReference>
<dbReference type="EC" id="1.13.11.3" evidence="5"/>
<keyword evidence="3 5" id="KW-0560">Oxidoreductase</keyword>
<evidence type="ECO:0000256" key="2">
    <source>
        <dbReference type="ARBA" id="ARBA00022964"/>
    </source>
</evidence>
<evidence type="ECO:0000256" key="1">
    <source>
        <dbReference type="ARBA" id="ARBA00007825"/>
    </source>
</evidence>
<evidence type="ECO:0000313" key="6">
    <source>
        <dbReference type="Proteomes" id="UP000474967"/>
    </source>
</evidence>
<dbReference type="Gene3D" id="2.60.130.10">
    <property type="entry name" value="Aromatic compound dioxygenase"/>
    <property type="match status" value="1"/>
</dbReference>
<proteinExistence type="inferred from homology"/>
<gene>
    <name evidence="5" type="primary">pcaG</name>
    <name evidence="5" type="ORF">G3T36_19070</name>
</gene>
<dbReference type="PANTHER" id="PTHR33711:SF9">
    <property type="entry name" value="PROTOCATECHUATE 3,4-DIOXYGENASE ALPHA CHAIN"/>
    <property type="match status" value="1"/>
</dbReference>
<dbReference type="SUPFAM" id="SSF49482">
    <property type="entry name" value="Aromatic compound dioxygenase"/>
    <property type="match status" value="1"/>
</dbReference>
<feature type="domain" description="Intradiol ring-cleavage dioxygenases" evidence="4">
    <location>
        <begin position="41"/>
        <end position="137"/>
    </location>
</feature>
<dbReference type="RefSeq" id="WP_163291467.1">
    <property type="nucleotide sequence ID" value="NZ_JAAGWY010000006.1"/>
</dbReference>
<comment type="similarity">
    <text evidence="1">Belongs to the intradiol ring-cleavage dioxygenase family.</text>
</comment>
<dbReference type="PANTHER" id="PTHR33711">
    <property type="entry name" value="DIOXYGENASE, PUTATIVE (AFU_ORTHOLOGUE AFUA_2G02910)-RELATED"/>
    <property type="match status" value="1"/>
</dbReference>
<dbReference type="InterPro" id="IPR050770">
    <property type="entry name" value="Intradiol_RC_Dioxygenase"/>
</dbReference>
<evidence type="ECO:0000259" key="4">
    <source>
        <dbReference type="Pfam" id="PF00775"/>
    </source>
</evidence>
<dbReference type="Pfam" id="PF00775">
    <property type="entry name" value="Dioxygenase_C"/>
    <property type="match status" value="1"/>
</dbReference>
<dbReference type="GO" id="GO:0008199">
    <property type="term" value="F:ferric iron binding"/>
    <property type="evidence" value="ECO:0007669"/>
    <property type="project" value="InterPro"/>
</dbReference>
<dbReference type="InterPro" id="IPR015889">
    <property type="entry name" value="Intradiol_dOase_core"/>
</dbReference>
<keyword evidence="6" id="KW-1185">Reference proteome</keyword>
<reference evidence="5 6" key="1">
    <citation type="journal article" date="2014" name="J. Microbiol.">
        <title>Diaminobutyricibacter tongyongensis gen. nov., sp. nov. and Homoserinibacter gongjuensis gen. nov., sp. nov. belong to the family Microbacteriaceae.</title>
        <authorList>
            <person name="Kim S.J."/>
            <person name="Ahn J.H."/>
            <person name="Weon H.Y."/>
            <person name="Hamada M."/>
            <person name="Suzuki K."/>
            <person name="Kwon S.W."/>
        </authorList>
    </citation>
    <scope>NUCLEOTIDE SEQUENCE [LARGE SCALE GENOMIC DNA]</scope>
    <source>
        <strain evidence="5 6">NBRC 108724</strain>
    </source>
</reference>
<evidence type="ECO:0000313" key="5">
    <source>
        <dbReference type="EMBL" id="NEN07964.1"/>
    </source>
</evidence>
<comment type="caution">
    <text evidence="5">The sequence shown here is derived from an EMBL/GenBank/DDBJ whole genome shotgun (WGS) entry which is preliminary data.</text>
</comment>
<name>A0A6L9Y479_9MICO</name>
<evidence type="ECO:0000256" key="3">
    <source>
        <dbReference type="ARBA" id="ARBA00023002"/>
    </source>
</evidence>
<sequence>MSETNEHAYPQTPSQTIGPFYGFALPYDGGPQVAAPWQADSIRLHGVVSDGAGEPVPDALLEVWGADSSGVPIARVGSIHRDGYTVTGFGRAPTDRAGAYSFTTVKPGPTRAGAAPYLLVTVFARGLLHHLFTRAYFGDESDRNEADPFLAGVDEARRGTLVAVPDAERSYRFDIHLQGEAETVFLDFRGDGRG</sequence>
<keyword evidence="2 5" id="KW-0223">Dioxygenase</keyword>
<dbReference type="NCBIfam" id="TIGR02423">
    <property type="entry name" value="protocat_alph"/>
    <property type="match status" value="1"/>
</dbReference>
<protein>
    <submittedName>
        <fullName evidence="5">Protocatechuate 3,4-dioxygenase subunit alpha</fullName>
        <ecNumber evidence="5">1.13.11.3</ecNumber>
    </submittedName>
</protein>
<dbReference type="InterPro" id="IPR012786">
    <property type="entry name" value="Protocat_dOase_a"/>
</dbReference>
<accession>A0A6L9Y479</accession>
<dbReference type="InterPro" id="IPR000627">
    <property type="entry name" value="Intradiol_dOase_C"/>
</dbReference>
<organism evidence="5 6">
    <name type="scientific">Leifsonia tongyongensis</name>
    <dbReference type="NCBI Taxonomy" id="1268043"/>
    <lineage>
        <taxon>Bacteria</taxon>
        <taxon>Bacillati</taxon>
        <taxon>Actinomycetota</taxon>
        <taxon>Actinomycetes</taxon>
        <taxon>Micrococcales</taxon>
        <taxon>Microbacteriaceae</taxon>
        <taxon>Leifsonia</taxon>
    </lineage>
</organism>
<dbReference type="EMBL" id="JAAGWY010000006">
    <property type="protein sequence ID" value="NEN07964.1"/>
    <property type="molecule type" value="Genomic_DNA"/>
</dbReference>
<dbReference type="AlphaFoldDB" id="A0A6L9Y479"/>